<accession>A0A813VPK9</accession>
<dbReference type="OrthoDB" id="10356133at2759"/>
<protein>
    <submittedName>
        <fullName evidence="2">Uncharacterized protein</fullName>
    </submittedName>
</protein>
<gene>
    <name evidence="3" type="ORF">EDS130_LOCUS20857</name>
    <name evidence="2" type="ORF">XAT740_LOCUS4943</name>
</gene>
<organism evidence="2 4">
    <name type="scientific">Adineta ricciae</name>
    <name type="common">Rotifer</name>
    <dbReference type="NCBI Taxonomy" id="249248"/>
    <lineage>
        <taxon>Eukaryota</taxon>
        <taxon>Metazoa</taxon>
        <taxon>Spiralia</taxon>
        <taxon>Gnathifera</taxon>
        <taxon>Rotifera</taxon>
        <taxon>Eurotatoria</taxon>
        <taxon>Bdelloidea</taxon>
        <taxon>Adinetida</taxon>
        <taxon>Adinetidae</taxon>
        <taxon>Adineta</taxon>
    </lineage>
</organism>
<evidence type="ECO:0000313" key="2">
    <source>
        <dbReference type="EMBL" id="CAF0840508.1"/>
    </source>
</evidence>
<keyword evidence="1" id="KW-1133">Transmembrane helix</keyword>
<dbReference type="Proteomes" id="UP000663852">
    <property type="component" value="Unassembled WGS sequence"/>
</dbReference>
<evidence type="ECO:0000313" key="3">
    <source>
        <dbReference type="EMBL" id="CAF1117280.1"/>
    </source>
</evidence>
<evidence type="ECO:0000256" key="1">
    <source>
        <dbReference type="SAM" id="Phobius"/>
    </source>
</evidence>
<dbReference type="EMBL" id="CAJNOJ010000103">
    <property type="protein sequence ID" value="CAF1117280.1"/>
    <property type="molecule type" value="Genomic_DNA"/>
</dbReference>
<keyword evidence="4" id="KW-1185">Reference proteome</keyword>
<dbReference type="Proteomes" id="UP000663828">
    <property type="component" value="Unassembled WGS sequence"/>
</dbReference>
<dbReference type="AlphaFoldDB" id="A0A813VPK9"/>
<proteinExistence type="predicted"/>
<dbReference type="EMBL" id="CAJNOR010000209">
    <property type="protein sequence ID" value="CAF0840508.1"/>
    <property type="molecule type" value="Genomic_DNA"/>
</dbReference>
<sequence>MHVAIKILIGVGIATVLIAIVVIPVGVTVASGSSSNSTGSSSGGSSSSGALLYGVRKNLMSSSLGNSWSLCYSRTYATLMSSSTLLTTLTICNKSRLLLGCRAIGSSNLLVAAMGDRSDVLYNCGVTSSCKRVANGVSWYYSSMLSWGFASGTDTVNRNPCDISTTNPSERLCWITTNNGGYRCGSMTGLQTSTSYEKVIYHSD</sequence>
<keyword evidence="1" id="KW-0472">Membrane</keyword>
<reference evidence="2" key="1">
    <citation type="submission" date="2021-02" db="EMBL/GenBank/DDBJ databases">
        <authorList>
            <person name="Nowell W R."/>
        </authorList>
    </citation>
    <scope>NUCLEOTIDE SEQUENCE</scope>
</reference>
<feature type="transmembrane region" description="Helical" evidence="1">
    <location>
        <begin position="7"/>
        <end position="27"/>
    </location>
</feature>
<keyword evidence="1" id="KW-0812">Transmembrane</keyword>
<name>A0A813VPK9_ADIRI</name>
<evidence type="ECO:0000313" key="4">
    <source>
        <dbReference type="Proteomes" id="UP000663828"/>
    </source>
</evidence>
<comment type="caution">
    <text evidence="2">The sequence shown here is derived from an EMBL/GenBank/DDBJ whole genome shotgun (WGS) entry which is preliminary data.</text>
</comment>